<dbReference type="KEGG" id="bvv:BHK69_05965"/>
<keyword evidence="1" id="KW-0812">Transmembrane</keyword>
<feature type="domain" description="TadE-like" evidence="2">
    <location>
        <begin position="27"/>
        <end position="60"/>
    </location>
</feature>
<dbReference type="Proteomes" id="UP000094969">
    <property type="component" value="Chromosome"/>
</dbReference>
<evidence type="ECO:0000259" key="2">
    <source>
        <dbReference type="Pfam" id="PF07811"/>
    </source>
</evidence>
<dbReference type="InterPro" id="IPR012495">
    <property type="entry name" value="TadE-like_dom"/>
</dbReference>
<dbReference type="AlphaFoldDB" id="A0A1D7TYA0"/>
<dbReference type="RefSeq" id="WP_069689301.1">
    <property type="nucleotide sequence ID" value="NZ_CP017147.1"/>
</dbReference>
<name>A0A1D7TYA0_9HYPH</name>
<organism evidence="3 4">
    <name type="scientific">Bosea vaviloviae</name>
    <dbReference type="NCBI Taxonomy" id="1526658"/>
    <lineage>
        <taxon>Bacteria</taxon>
        <taxon>Pseudomonadati</taxon>
        <taxon>Pseudomonadota</taxon>
        <taxon>Alphaproteobacteria</taxon>
        <taxon>Hyphomicrobiales</taxon>
        <taxon>Boseaceae</taxon>
        <taxon>Bosea</taxon>
    </lineage>
</organism>
<gene>
    <name evidence="3" type="ORF">BHK69_05965</name>
</gene>
<keyword evidence="1" id="KW-0472">Membrane</keyword>
<evidence type="ECO:0000256" key="1">
    <source>
        <dbReference type="SAM" id="Phobius"/>
    </source>
</evidence>
<dbReference type="STRING" id="1526658.BHK69_05965"/>
<keyword evidence="1" id="KW-1133">Transmembrane helix</keyword>
<feature type="transmembrane region" description="Helical" evidence="1">
    <location>
        <begin position="27"/>
        <end position="47"/>
    </location>
</feature>
<accession>A0A1D7TYA0</accession>
<dbReference type="OrthoDB" id="7189296at2"/>
<dbReference type="EMBL" id="CP017147">
    <property type="protein sequence ID" value="AOO80080.1"/>
    <property type="molecule type" value="Genomic_DNA"/>
</dbReference>
<sequence>MWRALSFRRNQAVLRGLARRFARSRRGVAAIEFAFVLPVMLTVYFGIVEVAQGVMIDRKVTDLNRALADLTAQGTSISDAEMSNIFDAAQTVMAPFTSVAPKMAIVSVVIDSSGVAKVCWSAQRNTTVPKRGDTVALPDNLKIASTSLIMATASYSFTPPVGYFLTGPIVIGNTPIYMRPRVGKTGGTGNIEQVERASVAMCPLYN</sequence>
<proteinExistence type="predicted"/>
<protein>
    <recommendedName>
        <fullName evidence="2">TadE-like domain-containing protein</fullName>
    </recommendedName>
</protein>
<evidence type="ECO:0000313" key="4">
    <source>
        <dbReference type="Proteomes" id="UP000094969"/>
    </source>
</evidence>
<keyword evidence="4" id="KW-1185">Reference proteome</keyword>
<reference evidence="3 4" key="1">
    <citation type="journal article" date="2015" name="Antonie Van Leeuwenhoek">
        <title>Bosea vaviloviae sp. nov., a new species of slow-growing rhizobia isolated from nodules of the relict species Vavilovia formosa (Stev.) Fed.</title>
        <authorList>
            <person name="Safronova V.I."/>
            <person name="Kuznetsova I.G."/>
            <person name="Sazanova A.L."/>
            <person name="Kimeklis A.K."/>
            <person name="Belimov A.A."/>
            <person name="Andronov E.E."/>
            <person name="Pinaev A.G."/>
            <person name="Chizhevskaya E.P."/>
            <person name="Pukhaev A.R."/>
            <person name="Popov K.P."/>
            <person name="Willems A."/>
            <person name="Tikhonovich I.A."/>
        </authorList>
    </citation>
    <scope>NUCLEOTIDE SEQUENCE [LARGE SCALE GENOMIC DNA]</scope>
    <source>
        <strain evidence="3 4">Vaf18</strain>
    </source>
</reference>
<dbReference type="Pfam" id="PF07811">
    <property type="entry name" value="TadE"/>
    <property type="match status" value="1"/>
</dbReference>
<evidence type="ECO:0000313" key="3">
    <source>
        <dbReference type="EMBL" id="AOO80080.1"/>
    </source>
</evidence>